<sequence length="296" mass="31925">MWSLLLVILFNCLQVKGGLQFNNCVGSVNYQGIINYNAKNNLTANNTYACYNGQCSTFPIAHAFSMVDITFQCVSLNQSAFCITTGSSLTDAFGGLCGGILGDTPATNFQELTNVDCPSLNAVSNTLLNGPTTDSAFTWLCCNSVFNNCTALNNVTVNNGWATTNCGHGNIYNSLMCFADNGGWVCAGGNDFAVAVKKVIVTSIYIGFSAFTYKCIFQLGGIGLSNNLLLNSKSVSCISNSNCEDNYYKLLDTAIPLAALLFLAIILVFYYWQQCKKASESSERDDYSSQTIDSDI</sequence>
<dbReference type="EMBL" id="CAJVPY010003050">
    <property type="protein sequence ID" value="CAG8579999.1"/>
    <property type="molecule type" value="Genomic_DNA"/>
</dbReference>
<keyword evidence="2" id="KW-0732">Signal</keyword>
<keyword evidence="1" id="KW-0472">Membrane</keyword>
<keyword evidence="1" id="KW-1133">Transmembrane helix</keyword>
<evidence type="ECO:0000256" key="2">
    <source>
        <dbReference type="SAM" id="SignalP"/>
    </source>
</evidence>
<feature type="chain" id="PRO_5040185365" evidence="2">
    <location>
        <begin position="21"/>
        <end position="296"/>
    </location>
</feature>
<accession>A0A9N9BVT9</accession>
<dbReference type="Proteomes" id="UP000789405">
    <property type="component" value="Unassembled WGS sequence"/>
</dbReference>
<feature type="signal peptide" evidence="2">
    <location>
        <begin position="1"/>
        <end position="20"/>
    </location>
</feature>
<evidence type="ECO:0000313" key="4">
    <source>
        <dbReference type="Proteomes" id="UP000789405"/>
    </source>
</evidence>
<protein>
    <submittedName>
        <fullName evidence="3">9083_t:CDS:1</fullName>
    </submittedName>
</protein>
<reference evidence="3" key="1">
    <citation type="submission" date="2021-06" db="EMBL/GenBank/DDBJ databases">
        <authorList>
            <person name="Kallberg Y."/>
            <person name="Tangrot J."/>
            <person name="Rosling A."/>
        </authorList>
    </citation>
    <scope>NUCLEOTIDE SEQUENCE</scope>
    <source>
        <strain evidence="3">MA453B</strain>
    </source>
</reference>
<dbReference type="AlphaFoldDB" id="A0A9N9BVT9"/>
<keyword evidence="4" id="KW-1185">Reference proteome</keyword>
<gene>
    <name evidence="3" type="ORF">DERYTH_LOCUS6640</name>
</gene>
<keyword evidence="1" id="KW-0812">Transmembrane</keyword>
<name>A0A9N9BVT9_9GLOM</name>
<dbReference type="OrthoDB" id="2383368at2759"/>
<evidence type="ECO:0000313" key="3">
    <source>
        <dbReference type="EMBL" id="CAG8579999.1"/>
    </source>
</evidence>
<proteinExistence type="predicted"/>
<feature type="transmembrane region" description="Helical" evidence="1">
    <location>
        <begin position="253"/>
        <end position="272"/>
    </location>
</feature>
<organism evidence="3 4">
    <name type="scientific">Dentiscutata erythropus</name>
    <dbReference type="NCBI Taxonomy" id="1348616"/>
    <lineage>
        <taxon>Eukaryota</taxon>
        <taxon>Fungi</taxon>
        <taxon>Fungi incertae sedis</taxon>
        <taxon>Mucoromycota</taxon>
        <taxon>Glomeromycotina</taxon>
        <taxon>Glomeromycetes</taxon>
        <taxon>Diversisporales</taxon>
        <taxon>Gigasporaceae</taxon>
        <taxon>Dentiscutata</taxon>
    </lineage>
</organism>
<comment type="caution">
    <text evidence="3">The sequence shown here is derived from an EMBL/GenBank/DDBJ whole genome shotgun (WGS) entry which is preliminary data.</text>
</comment>
<evidence type="ECO:0000256" key="1">
    <source>
        <dbReference type="SAM" id="Phobius"/>
    </source>
</evidence>